<feature type="region of interest" description="Disordered" evidence="1">
    <location>
        <begin position="1"/>
        <end position="53"/>
    </location>
</feature>
<keyword evidence="3" id="KW-1185">Reference proteome</keyword>
<dbReference type="Proteomes" id="UP000270094">
    <property type="component" value="Unassembled WGS sequence"/>
</dbReference>
<dbReference type="AlphaFoldDB" id="A0A3P7L1T3"/>
<evidence type="ECO:0000313" key="2">
    <source>
        <dbReference type="EMBL" id="VDM76665.1"/>
    </source>
</evidence>
<dbReference type="EMBL" id="UYYB01097451">
    <property type="protein sequence ID" value="VDM76665.1"/>
    <property type="molecule type" value="Genomic_DNA"/>
</dbReference>
<feature type="compositionally biased region" description="Polar residues" evidence="1">
    <location>
        <begin position="23"/>
        <end position="37"/>
    </location>
</feature>
<protein>
    <submittedName>
        <fullName evidence="2">Uncharacterized protein</fullName>
    </submittedName>
</protein>
<feature type="compositionally biased region" description="Basic and acidic residues" evidence="1">
    <location>
        <begin position="1"/>
        <end position="22"/>
    </location>
</feature>
<proteinExistence type="predicted"/>
<sequence>MPRTRKDEFRKPPRTARVEKSTEAGSECNTSRATVAPQSKLRRQSGSGTDHIPAKLLRAGGQDIAYTRYLQSNVSPSEKPASEEPPESFFTRRR</sequence>
<evidence type="ECO:0000256" key="1">
    <source>
        <dbReference type="SAM" id="MobiDB-lite"/>
    </source>
</evidence>
<name>A0A3P7L1T3_STRVU</name>
<gene>
    <name evidence="2" type="ORF">SVUK_LOCUS11663</name>
</gene>
<feature type="region of interest" description="Disordered" evidence="1">
    <location>
        <begin position="72"/>
        <end position="94"/>
    </location>
</feature>
<evidence type="ECO:0000313" key="3">
    <source>
        <dbReference type="Proteomes" id="UP000270094"/>
    </source>
</evidence>
<organism evidence="2 3">
    <name type="scientific">Strongylus vulgaris</name>
    <name type="common">Blood worm</name>
    <dbReference type="NCBI Taxonomy" id="40348"/>
    <lineage>
        <taxon>Eukaryota</taxon>
        <taxon>Metazoa</taxon>
        <taxon>Ecdysozoa</taxon>
        <taxon>Nematoda</taxon>
        <taxon>Chromadorea</taxon>
        <taxon>Rhabditida</taxon>
        <taxon>Rhabditina</taxon>
        <taxon>Rhabditomorpha</taxon>
        <taxon>Strongyloidea</taxon>
        <taxon>Strongylidae</taxon>
        <taxon>Strongylus</taxon>
    </lineage>
</organism>
<accession>A0A3P7L1T3</accession>
<reference evidence="2 3" key="1">
    <citation type="submission" date="2018-11" db="EMBL/GenBank/DDBJ databases">
        <authorList>
            <consortium name="Pathogen Informatics"/>
        </authorList>
    </citation>
    <scope>NUCLEOTIDE SEQUENCE [LARGE SCALE GENOMIC DNA]</scope>
</reference>